<name>A0A9P5XZ54_9AGAR</name>
<evidence type="ECO:0000313" key="2">
    <source>
        <dbReference type="EMBL" id="KAF9459252.1"/>
    </source>
</evidence>
<organism evidence="2 3">
    <name type="scientific">Collybia nuda</name>
    <dbReference type="NCBI Taxonomy" id="64659"/>
    <lineage>
        <taxon>Eukaryota</taxon>
        <taxon>Fungi</taxon>
        <taxon>Dikarya</taxon>
        <taxon>Basidiomycota</taxon>
        <taxon>Agaricomycotina</taxon>
        <taxon>Agaricomycetes</taxon>
        <taxon>Agaricomycetidae</taxon>
        <taxon>Agaricales</taxon>
        <taxon>Tricholomatineae</taxon>
        <taxon>Clitocybaceae</taxon>
        <taxon>Collybia</taxon>
    </lineage>
</organism>
<accession>A0A9P5XZ54</accession>
<comment type="caution">
    <text evidence="2">The sequence shown here is derived from an EMBL/GenBank/DDBJ whole genome shotgun (WGS) entry which is preliminary data.</text>
</comment>
<dbReference type="EMBL" id="MU150320">
    <property type="protein sequence ID" value="KAF9459252.1"/>
    <property type="molecule type" value="Genomic_DNA"/>
</dbReference>
<evidence type="ECO:0000313" key="3">
    <source>
        <dbReference type="Proteomes" id="UP000807353"/>
    </source>
</evidence>
<evidence type="ECO:0000256" key="1">
    <source>
        <dbReference type="SAM" id="SignalP"/>
    </source>
</evidence>
<dbReference type="AlphaFoldDB" id="A0A9P5XZ54"/>
<keyword evidence="3" id="KW-1185">Reference proteome</keyword>
<gene>
    <name evidence="2" type="ORF">BDZ94DRAFT_1051618</name>
</gene>
<feature type="signal peptide" evidence="1">
    <location>
        <begin position="1"/>
        <end position="20"/>
    </location>
</feature>
<dbReference type="Proteomes" id="UP000807353">
    <property type="component" value="Unassembled WGS sequence"/>
</dbReference>
<reference evidence="2" key="1">
    <citation type="submission" date="2020-11" db="EMBL/GenBank/DDBJ databases">
        <authorList>
            <consortium name="DOE Joint Genome Institute"/>
            <person name="Ahrendt S."/>
            <person name="Riley R."/>
            <person name="Andreopoulos W."/>
            <person name="Labutti K."/>
            <person name="Pangilinan J."/>
            <person name="Ruiz-Duenas F.J."/>
            <person name="Barrasa J.M."/>
            <person name="Sanchez-Garcia M."/>
            <person name="Camarero S."/>
            <person name="Miyauchi S."/>
            <person name="Serrano A."/>
            <person name="Linde D."/>
            <person name="Babiker R."/>
            <person name="Drula E."/>
            <person name="Ayuso-Fernandez I."/>
            <person name="Pacheco R."/>
            <person name="Padilla G."/>
            <person name="Ferreira P."/>
            <person name="Barriuso J."/>
            <person name="Kellner H."/>
            <person name="Castanera R."/>
            <person name="Alfaro M."/>
            <person name="Ramirez L."/>
            <person name="Pisabarro A.G."/>
            <person name="Kuo A."/>
            <person name="Tritt A."/>
            <person name="Lipzen A."/>
            <person name="He G."/>
            <person name="Yan M."/>
            <person name="Ng V."/>
            <person name="Cullen D."/>
            <person name="Martin F."/>
            <person name="Rosso M.-N."/>
            <person name="Henrissat B."/>
            <person name="Hibbett D."/>
            <person name="Martinez A.T."/>
            <person name="Grigoriev I.V."/>
        </authorList>
    </citation>
    <scope>NUCLEOTIDE SEQUENCE</scope>
    <source>
        <strain evidence="2">CBS 247.69</strain>
    </source>
</reference>
<protein>
    <submittedName>
        <fullName evidence="2">Uncharacterized protein</fullName>
    </submittedName>
</protein>
<sequence>MKSLFAILSTVLAIAGVRIAAPNGIKLQYDFGDGKIYSRDDIQSGVCYSAQEIGNVPAGHSRSEGGVCLLFTSFDCSSGEDVQIQIVPNNQDIDQMQTFACISPRASPSS</sequence>
<feature type="chain" id="PRO_5040399242" evidence="1">
    <location>
        <begin position="21"/>
        <end position="110"/>
    </location>
</feature>
<proteinExistence type="predicted"/>
<keyword evidence="1" id="KW-0732">Signal</keyword>